<protein>
    <recommendedName>
        <fullName evidence="4">DUF1492 domain-containing protein</fullName>
    </recommendedName>
</protein>
<sequence>MTAIQCLERLRDMQIELRRLERDIKELRSKLYSLKAIDYSKDRISGGHSKDLGDEVAEFNDKLNEAQAKWQRLISYSDTVDEMINQIGSCEYRALLHERYINCGSWEQVAEVVGVTREWIRKRMYREAIHEFEKIYKKSWHELAVIGTENVI</sequence>
<dbReference type="RefSeq" id="WP_127008320.1">
    <property type="nucleotide sequence ID" value="NZ_RQUZ01000010.1"/>
</dbReference>
<evidence type="ECO:0000313" key="3">
    <source>
        <dbReference type="Proteomes" id="UP000434554"/>
    </source>
</evidence>
<dbReference type="Proteomes" id="UP000434554">
    <property type="component" value="Unassembled WGS sequence"/>
</dbReference>
<organism evidence="2 3">
    <name type="scientific">Veillonella seminalis</name>
    <dbReference type="NCBI Taxonomy" id="1502943"/>
    <lineage>
        <taxon>Bacteria</taxon>
        <taxon>Bacillati</taxon>
        <taxon>Bacillota</taxon>
        <taxon>Negativicutes</taxon>
        <taxon>Veillonellales</taxon>
        <taxon>Veillonellaceae</taxon>
        <taxon>Veillonella</taxon>
    </lineage>
</organism>
<dbReference type="GeneID" id="83055601"/>
<accession>A0A833FIW5</accession>
<dbReference type="EMBL" id="WBKH01000010">
    <property type="protein sequence ID" value="KAB1477199.1"/>
    <property type="molecule type" value="Genomic_DNA"/>
</dbReference>
<comment type="caution">
    <text evidence="2">The sequence shown here is derived from an EMBL/GenBank/DDBJ whole genome shotgun (WGS) entry which is preliminary data.</text>
</comment>
<gene>
    <name evidence="2" type="ORF">F8R14_09390</name>
</gene>
<evidence type="ECO:0008006" key="4">
    <source>
        <dbReference type="Google" id="ProtNLM"/>
    </source>
</evidence>
<keyword evidence="1" id="KW-0175">Coiled coil</keyword>
<evidence type="ECO:0000256" key="1">
    <source>
        <dbReference type="SAM" id="Coils"/>
    </source>
</evidence>
<dbReference type="AlphaFoldDB" id="A0A833FIW5"/>
<feature type="coiled-coil region" evidence="1">
    <location>
        <begin position="3"/>
        <end position="69"/>
    </location>
</feature>
<name>A0A833FIW5_9FIRM</name>
<reference evidence="2 3" key="1">
    <citation type="submission" date="2019-09" db="EMBL/GenBank/DDBJ databases">
        <title>Draft genome sequence of 3 type strains from the CCUG.</title>
        <authorList>
            <person name="Pineiro-Iglesias B."/>
            <person name="Tunovic T."/>
            <person name="Unosson C."/>
            <person name="Inganas E."/>
            <person name="Ohlen M."/>
            <person name="Cardew S."/>
            <person name="Jensie-Markopoulos S."/>
            <person name="Salva-Serra F."/>
            <person name="Jaen-Luchoro D."/>
            <person name="Karlsson R."/>
            <person name="Svensson-Stadler L."/>
            <person name="Chun J."/>
            <person name="Moore E."/>
        </authorList>
    </citation>
    <scope>NUCLEOTIDE SEQUENCE [LARGE SCALE GENOMIC DNA]</scope>
    <source>
        <strain evidence="2 3">CCUG 65427</strain>
    </source>
</reference>
<evidence type="ECO:0000313" key="2">
    <source>
        <dbReference type="EMBL" id="KAB1477199.1"/>
    </source>
</evidence>
<proteinExistence type="predicted"/>